<dbReference type="Proteomes" id="UP001144805">
    <property type="component" value="Unassembled WGS sequence"/>
</dbReference>
<accession>A0A9X3E6H1</accession>
<reference evidence="1" key="1">
    <citation type="submission" date="2022-11" db="EMBL/GenBank/DDBJ databases">
        <title>Biodiversity and phylogenetic relationships of bacteria.</title>
        <authorList>
            <person name="Machado R.A.R."/>
            <person name="Bhat A."/>
            <person name="Loulou A."/>
            <person name="Kallel S."/>
        </authorList>
    </citation>
    <scope>NUCLEOTIDE SEQUENCE</scope>
    <source>
        <strain evidence="1">K-TC2</strain>
    </source>
</reference>
<dbReference type="AlphaFoldDB" id="A0A9X3E6H1"/>
<proteinExistence type="predicted"/>
<keyword evidence="2" id="KW-1185">Reference proteome</keyword>
<dbReference type="SUPFAM" id="SSF54001">
    <property type="entry name" value="Cysteine proteinases"/>
    <property type="match status" value="1"/>
</dbReference>
<evidence type="ECO:0000313" key="2">
    <source>
        <dbReference type="Proteomes" id="UP001144805"/>
    </source>
</evidence>
<comment type="caution">
    <text evidence="1">The sequence shown here is derived from an EMBL/GenBank/DDBJ whole genome shotgun (WGS) entry which is preliminary data.</text>
</comment>
<dbReference type="InterPro" id="IPR038765">
    <property type="entry name" value="Papain-like_cys_pep_sf"/>
</dbReference>
<dbReference type="RefSeq" id="WP_266341148.1">
    <property type="nucleotide sequence ID" value="NZ_JAPKNK010000015.1"/>
</dbReference>
<dbReference type="EMBL" id="JAPKNK010000015">
    <property type="protein sequence ID" value="MCX5572187.1"/>
    <property type="molecule type" value="Genomic_DNA"/>
</dbReference>
<evidence type="ECO:0008006" key="3">
    <source>
        <dbReference type="Google" id="ProtNLM"/>
    </source>
</evidence>
<gene>
    <name evidence="1" type="ORF">OSH07_23500</name>
</gene>
<sequence>MTGRNREASEVRTEEETIIQSDSNLVLKIADLLPGDLLLYRGAHLKIHQRKIAEATGSPYTHAAIFLGDGRVAESSFPSGVGTQYVEQSIKGSRCVAVLRSQLGFGGDRPDRLNKFVDAVLEQRRFYNLIAAVNFERESMQYFDSHLEIVRENYGKVNSDEEFAQQSFFCSAFVVACYSVVGLIGPTAQIAYLPSAFSPGSLYQDPSFGWLLGYLVPEGGSVPTDDPVLTQATLWSDLPDCRWWTTV</sequence>
<protein>
    <recommendedName>
        <fullName evidence="3">Permuted papain-like amidase YaeF/Yiix C92 family enzyme</fullName>
    </recommendedName>
</protein>
<dbReference type="Gene3D" id="3.90.1720.10">
    <property type="entry name" value="endopeptidase domain like (from Nostoc punctiforme)"/>
    <property type="match status" value="1"/>
</dbReference>
<organism evidence="1 2">
    <name type="scientific">Kaistia nematophila</name>
    <dbReference type="NCBI Taxonomy" id="2994654"/>
    <lineage>
        <taxon>Bacteria</taxon>
        <taxon>Pseudomonadati</taxon>
        <taxon>Pseudomonadota</taxon>
        <taxon>Alphaproteobacteria</taxon>
        <taxon>Hyphomicrobiales</taxon>
        <taxon>Kaistiaceae</taxon>
        <taxon>Kaistia</taxon>
    </lineage>
</organism>
<name>A0A9X3E6H1_9HYPH</name>
<evidence type="ECO:0000313" key="1">
    <source>
        <dbReference type="EMBL" id="MCX5572187.1"/>
    </source>
</evidence>